<keyword evidence="3" id="KW-0456">Lyase</keyword>
<dbReference type="InterPro" id="IPR001926">
    <property type="entry name" value="TrpB-like_PALP"/>
</dbReference>
<dbReference type="Gene3D" id="3.40.50.1100">
    <property type="match status" value="2"/>
</dbReference>
<dbReference type="Proteomes" id="UP000805841">
    <property type="component" value="Unassembled WGS sequence"/>
</dbReference>
<dbReference type="PANTHER" id="PTHR48078:SF11">
    <property type="entry name" value="THREONINE DEHYDRATASE, MITOCHONDRIAL"/>
    <property type="match status" value="1"/>
</dbReference>
<dbReference type="SUPFAM" id="SSF53686">
    <property type="entry name" value="Tryptophan synthase beta subunit-like PLP-dependent enzymes"/>
    <property type="match status" value="1"/>
</dbReference>
<accession>A0ABR7Z0W1</accession>
<keyword evidence="2" id="KW-0663">Pyridoxal phosphate</keyword>
<dbReference type="RefSeq" id="WP_190419785.1">
    <property type="nucleotide sequence ID" value="NZ_JAAOCA010000009.1"/>
</dbReference>
<sequence>MAAVLETPPAFYTSALLAHYVRRTLAARVYDIAVQTPLQPARGLSERLGNQILFKREDLQPTFSFKVRGACNRLAQLTGAERAAGVVTASAGNHAQGVALAAQRLGVTATIVMPTTTPQLKVDGVLGQG</sequence>
<dbReference type="InterPro" id="IPR036052">
    <property type="entry name" value="TrpB-like_PALP_sf"/>
</dbReference>
<proteinExistence type="predicted"/>
<evidence type="ECO:0000256" key="1">
    <source>
        <dbReference type="ARBA" id="ARBA00001933"/>
    </source>
</evidence>
<evidence type="ECO:0000313" key="5">
    <source>
        <dbReference type="EMBL" id="MBD1598956.1"/>
    </source>
</evidence>
<evidence type="ECO:0000259" key="4">
    <source>
        <dbReference type="Pfam" id="PF00291"/>
    </source>
</evidence>
<gene>
    <name evidence="5" type="ORF">HAQ05_09585</name>
</gene>
<name>A0ABR7Z0W1_9PSED</name>
<dbReference type="EMBL" id="JAAOCA010000009">
    <property type="protein sequence ID" value="MBD1598956.1"/>
    <property type="molecule type" value="Genomic_DNA"/>
</dbReference>
<feature type="non-terminal residue" evidence="5">
    <location>
        <position position="129"/>
    </location>
</feature>
<reference evidence="5 6" key="1">
    <citation type="journal article" date="2020" name="Insects">
        <title>Bacteria Belonging to Pseudomonas typographi sp. nov. from the Bark Beetle Ips typographus Have Genomic Potential to Aid in the Host Ecology.</title>
        <authorList>
            <person name="Peral-Aranega E."/>
            <person name="Saati-Santamaria Z."/>
            <person name="Kolarik M."/>
            <person name="Rivas R."/>
            <person name="Garcia-Fraile P."/>
        </authorList>
    </citation>
    <scope>NUCLEOTIDE SEQUENCE [LARGE SCALE GENOMIC DNA]</scope>
    <source>
        <strain evidence="5 6">CA3A</strain>
    </source>
</reference>
<evidence type="ECO:0000256" key="2">
    <source>
        <dbReference type="ARBA" id="ARBA00022898"/>
    </source>
</evidence>
<protein>
    <submittedName>
        <fullName evidence="5">Pyridoxal-phosphate dependent enzyme</fullName>
    </submittedName>
</protein>
<comment type="caution">
    <text evidence="5">The sequence shown here is derived from an EMBL/GenBank/DDBJ whole genome shotgun (WGS) entry which is preliminary data.</text>
</comment>
<dbReference type="InterPro" id="IPR050147">
    <property type="entry name" value="Ser/Thr_Dehydratase"/>
</dbReference>
<evidence type="ECO:0000313" key="6">
    <source>
        <dbReference type="Proteomes" id="UP000805841"/>
    </source>
</evidence>
<comment type="cofactor">
    <cofactor evidence="1">
        <name>pyridoxal 5'-phosphate</name>
        <dbReference type="ChEBI" id="CHEBI:597326"/>
    </cofactor>
</comment>
<dbReference type="PANTHER" id="PTHR48078">
    <property type="entry name" value="THREONINE DEHYDRATASE, MITOCHONDRIAL-RELATED"/>
    <property type="match status" value="1"/>
</dbReference>
<feature type="domain" description="Tryptophan synthase beta chain-like PALP" evidence="4">
    <location>
        <begin position="34"/>
        <end position="123"/>
    </location>
</feature>
<organism evidence="5 6">
    <name type="scientific">Pseudomonas typographi</name>
    <dbReference type="NCBI Taxonomy" id="2715964"/>
    <lineage>
        <taxon>Bacteria</taxon>
        <taxon>Pseudomonadati</taxon>
        <taxon>Pseudomonadota</taxon>
        <taxon>Gammaproteobacteria</taxon>
        <taxon>Pseudomonadales</taxon>
        <taxon>Pseudomonadaceae</taxon>
        <taxon>Pseudomonas</taxon>
    </lineage>
</organism>
<keyword evidence="6" id="KW-1185">Reference proteome</keyword>
<evidence type="ECO:0000256" key="3">
    <source>
        <dbReference type="ARBA" id="ARBA00023239"/>
    </source>
</evidence>
<dbReference type="Pfam" id="PF00291">
    <property type="entry name" value="PALP"/>
    <property type="match status" value="1"/>
</dbReference>